<dbReference type="EMBL" id="BAABAE010000003">
    <property type="protein sequence ID" value="GAA3741673.1"/>
    <property type="molecule type" value="Genomic_DNA"/>
</dbReference>
<evidence type="ECO:0000313" key="3">
    <source>
        <dbReference type="EMBL" id="GAA3741673.1"/>
    </source>
</evidence>
<sequence>MSTEPAPSKKNNRTLIALIAVIGVLLLALIALVFFILGQGSAVDREPTGLNSSTSPSSSPGASPSESSSEGPSESPAGEAAPPEDESTRFTAFNAPTTVTCDAGNEDYQPPKPTLMVSWASANAVQAWYSPGDQDAKDKNYMQVPLSGNQNDFTDEHLFPCFDQGPSRDYTITLVGPNGEHVSKTWTVTDLSR</sequence>
<feature type="transmembrane region" description="Helical" evidence="2">
    <location>
        <begin position="15"/>
        <end position="37"/>
    </location>
</feature>
<organism evidence="3 4">
    <name type="scientific">Leifsonella bigeumensis</name>
    <dbReference type="NCBI Taxonomy" id="433643"/>
    <lineage>
        <taxon>Bacteria</taxon>
        <taxon>Bacillati</taxon>
        <taxon>Actinomycetota</taxon>
        <taxon>Actinomycetes</taxon>
        <taxon>Micrococcales</taxon>
        <taxon>Microbacteriaceae</taxon>
        <taxon>Leifsonella</taxon>
    </lineage>
</organism>
<reference evidence="4" key="1">
    <citation type="journal article" date="2019" name="Int. J. Syst. Evol. Microbiol.">
        <title>The Global Catalogue of Microorganisms (GCM) 10K type strain sequencing project: providing services to taxonomists for standard genome sequencing and annotation.</title>
        <authorList>
            <consortium name="The Broad Institute Genomics Platform"/>
            <consortium name="The Broad Institute Genome Sequencing Center for Infectious Disease"/>
            <person name="Wu L."/>
            <person name="Ma J."/>
        </authorList>
    </citation>
    <scope>NUCLEOTIDE SEQUENCE [LARGE SCALE GENOMIC DNA]</scope>
    <source>
        <strain evidence="4">JCM 16949</strain>
    </source>
</reference>
<accession>A0ABP7FN34</accession>
<keyword evidence="4" id="KW-1185">Reference proteome</keyword>
<evidence type="ECO:0000256" key="2">
    <source>
        <dbReference type="SAM" id="Phobius"/>
    </source>
</evidence>
<keyword evidence="2" id="KW-0812">Transmembrane</keyword>
<proteinExistence type="predicted"/>
<dbReference type="Proteomes" id="UP001501004">
    <property type="component" value="Unassembled WGS sequence"/>
</dbReference>
<evidence type="ECO:0000256" key="1">
    <source>
        <dbReference type="SAM" id="MobiDB-lite"/>
    </source>
</evidence>
<evidence type="ECO:0008006" key="5">
    <source>
        <dbReference type="Google" id="ProtNLM"/>
    </source>
</evidence>
<feature type="compositionally biased region" description="Polar residues" evidence="1">
    <location>
        <begin position="89"/>
        <end position="100"/>
    </location>
</feature>
<dbReference type="RefSeq" id="WP_344755625.1">
    <property type="nucleotide sequence ID" value="NZ_BAABAE010000003.1"/>
</dbReference>
<feature type="compositionally biased region" description="Low complexity" evidence="1">
    <location>
        <begin position="52"/>
        <end position="81"/>
    </location>
</feature>
<keyword evidence="2" id="KW-0472">Membrane</keyword>
<comment type="caution">
    <text evidence="3">The sequence shown here is derived from an EMBL/GenBank/DDBJ whole genome shotgun (WGS) entry which is preliminary data.</text>
</comment>
<feature type="region of interest" description="Disordered" evidence="1">
    <location>
        <begin position="45"/>
        <end position="103"/>
    </location>
</feature>
<evidence type="ECO:0000313" key="4">
    <source>
        <dbReference type="Proteomes" id="UP001501004"/>
    </source>
</evidence>
<keyword evidence="2" id="KW-1133">Transmembrane helix</keyword>
<name>A0ABP7FN34_9MICO</name>
<protein>
    <recommendedName>
        <fullName evidence="5">Ig-like domain-containing protein</fullName>
    </recommendedName>
</protein>
<gene>
    <name evidence="3" type="ORF">GCM10022239_16650</name>
</gene>